<evidence type="ECO:0000256" key="1">
    <source>
        <dbReference type="ARBA" id="ARBA00004123"/>
    </source>
</evidence>
<dbReference type="AlphaFoldDB" id="A0A1J9Q3J4"/>
<gene>
    <name evidence="6" type="ORF">ACJ73_05423</name>
</gene>
<name>A0A1J9Q3J4_9EURO</name>
<feature type="region of interest" description="Disordered" evidence="4">
    <location>
        <begin position="30"/>
        <end position="67"/>
    </location>
</feature>
<dbReference type="GO" id="GO:0006260">
    <property type="term" value="P:DNA replication"/>
    <property type="evidence" value="ECO:0007669"/>
    <property type="project" value="UniProtKB-KW"/>
</dbReference>
<dbReference type="Pfam" id="PF00078">
    <property type="entry name" value="RVT_1"/>
    <property type="match status" value="1"/>
</dbReference>
<sequence>MDCHRFLYPSLKKLSFIYLLHPPLLELAQTPPSSPLYTPRQSPSTRPNPSRHIQRPTLFRAPTGSTDPGQGLRDFFHLPIDSNPAIAPWLDGEDLLNLILSQGLQLLNPADSPTHQRGGTLDLSFCLANAACRIAPELHSTSDHETLVISITNLQNGPIADKKPSLATCNVERFLQLLSPLTSLTSPNVEEEPLDIVKSLQQALLGSCPSTQGAQSHRGPWWTDSVRAARRNFHQARRLGPCIEEQQLFRKEIRKAKRAWNRKRIEEALSLPEINPTGQITLLRDTLLARQLDAEGIPPDTPVVPGRDILWALITKTEAFSATCQTLSTSPVADGVPARFLKAAWPALGERITQLFQNCIDQEIHPQAFKEAERDRTLPTSYRPIALLSCLGKGLERLLAKRLSYLAIRYQILGKDQCSAVQRRSATDLTTALACDVQELWNQKRLAGIITLDVKGAFDGVLRNRLVTRLREQGWPTCVTNWVKSSLLQRSARISLDNIQSDTFPILCGLPQGSPVSPILFLLYLEPLLRLSEGHFEYADGIAILNSGRDLAEVGDKLQNTLKSTLDWGIDNGDRTIAPNDTTRWLRIFFDRKLQFREHIRRAYIKSRIITQHLKSLNGVSFEIPTVLLGQAVQGCVFSSLFYGAETWFSEHTSKEYGVRQPTQHQQILSPRDQHQTATSGSRRELNLEEEKTVTGKPGLHPHDVLEDEKNIASKMSYYDLDAILTDAQKLPCTFELEVPGLGYLDGNVGEDIKPGTRIDLPLWLGEMLAVGARTNSSPLVNLELPSALSEKVLNALKADPRTVDLRSLAPHFYRLGVRMLELVEAEEMVDVLMETFKKRAMEIADHAHNSHGSLGDGVEFLRGLDETERQ</sequence>
<dbReference type="OrthoDB" id="10251744at2759"/>
<dbReference type="PANTHER" id="PTHR33481">
    <property type="entry name" value="REVERSE TRANSCRIPTASE"/>
    <property type="match status" value="1"/>
</dbReference>
<dbReference type="EMBL" id="LGTZ01000847">
    <property type="protein sequence ID" value="OJD23222.1"/>
    <property type="molecule type" value="Genomic_DNA"/>
</dbReference>
<dbReference type="PANTHER" id="PTHR33481:SF1">
    <property type="entry name" value="ENDONUCLEASE_EXONUCLEASE_PHOSPHATASE DOMAIN-CONTAINING PROTEIN-RELATED"/>
    <property type="match status" value="1"/>
</dbReference>
<feature type="region of interest" description="Disordered" evidence="4">
    <location>
        <begin position="660"/>
        <end position="701"/>
    </location>
</feature>
<dbReference type="Proteomes" id="UP000242791">
    <property type="component" value="Unassembled WGS sequence"/>
</dbReference>
<dbReference type="STRING" id="1658174.A0A1J9Q3J4"/>
<protein>
    <submittedName>
        <fullName evidence="6">DNA replication complex GINS protein psf3</fullName>
    </submittedName>
</protein>
<comment type="subcellular location">
    <subcellularLocation>
        <location evidence="1">Nucleus</location>
    </subcellularLocation>
</comment>
<dbReference type="InterPro" id="IPR043502">
    <property type="entry name" value="DNA/RNA_pol_sf"/>
</dbReference>
<keyword evidence="2" id="KW-0235">DNA replication</keyword>
<dbReference type="InterPro" id="IPR000477">
    <property type="entry name" value="RT_dom"/>
</dbReference>
<dbReference type="InterPro" id="IPR038437">
    <property type="entry name" value="GINS_Psf3_sf"/>
</dbReference>
<dbReference type="VEuPathDB" id="FungiDB:ACJ73_05423"/>
<evidence type="ECO:0000259" key="5">
    <source>
        <dbReference type="PROSITE" id="PS50878"/>
    </source>
</evidence>
<dbReference type="InterPro" id="IPR021151">
    <property type="entry name" value="GINS_A"/>
</dbReference>
<feature type="domain" description="Reverse transcriptase" evidence="5">
    <location>
        <begin position="353"/>
        <end position="590"/>
    </location>
</feature>
<dbReference type="Gene3D" id="1.20.58.2050">
    <property type="match status" value="1"/>
</dbReference>
<keyword evidence="3" id="KW-0539">Nucleus</keyword>
<dbReference type="Pfam" id="PF22466">
    <property type="entry name" value="PSF3_N"/>
    <property type="match status" value="1"/>
</dbReference>
<proteinExistence type="predicted"/>
<dbReference type="CDD" id="cd21693">
    <property type="entry name" value="GINS_B_Psf3"/>
    <property type="match status" value="1"/>
</dbReference>
<accession>A0A1J9Q3J4</accession>
<dbReference type="SUPFAM" id="SSF160059">
    <property type="entry name" value="PriA/YqbF domain"/>
    <property type="match status" value="1"/>
</dbReference>
<dbReference type="InterPro" id="IPR036224">
    <property type="entry name" value="GINS_bundle-like_dom_sf"/>
</dbReference>
<dbReference type="SUPFAM" id="SSF56672">
    <property type="entry name" value="DNA/RNA polymerases"/>
    <property type="match status" value="1"/>
</dbReference>
<dbReference type="InterPro" id="IPR036691">
    <property type="entry name" value="Endo/exonu/phosph_ase_sf"/>
</dbReference>
<dbReference type="Gene3D" id="3.60.10.10">
    <property type="entry name" value="Endonuclease/exonuclease/phosphatase"/>
    <property type="match status" value="1"/>
</dbReference>
<feature type="compositionally biased region" description="Basic and acidic residues" evidence="4">
    <location>
        <begin position="682"/>
        <end position="694"/>
    </location>
</feature>
<dbReference type="InterPro" id="IPR055221">
    <property type="entry name" value="PSF3_N"/>
</dbReference>
<feature type="non-terminal residue" evidence="6">
    <location>
        <position position="871"/>
    </location>
</feature>
<evidence type="ECO:0000256" key="2">
    <source>
        <dbReference type="ARBA" id="ARBA00022705"/>
    </source>
</evidence>
<comment type="caution">
    <text evidence="6">The sequence shown here is derived from an EMBL/GenBank/DDBJ whole genome shotgun (WGS) entry which is preliminary data.</text>
</comment>
<evidence type="ECO:0000256" key="4">
    <source>
        <dbReference type="SAM" id="MobiDB-lite"/>
    </source>
</evidence>
<evidence type="ECO:0000256" key="3">
    <source>
        <dbReference type="ARBA" id="ARBA00023242"/>
    </source>
</evidence>
<dbReference type="Pfam" id="PF05916">
    <property type="entry name" value="Sld5"/>
    <property type="match status" value="1"/>
</dbReference>
<organism evidence="6 7">
    <name type="scientific">Blastomyces percursus</name>
    <dbReference type="NCBI Taxonomy" id="1658174"/>
    <lineage>
        <taxon>Eukaryota</taxon>
        <taxon>Fungi</taxon>
        <taxon>Dikarya</taxon>
        <taxon>Ascomycota</taxon>
        <taxon>Pezizomycotina</taxon>
        <taxon>Eurotiomycetes</taxon>
        <taxon>Eurotiomycetidae</taxon>
        <taxon>Onygenales</taxon>
        <taxon>Ajellomycetaceae</taxon>
        <taxon>Blastomyces</taxon>
    </lineage>
</organism>
<dbReference type="CDD" id="cd11713">
    <property type="entry name" value="GINS_A_psf3"/>
    <property type="match status" value="1"/>
</dbReference>
<dbReference type="GO" id="GO:0005634">
    <property type="term" value="C:nucleus"/>
    <property type="evidence" value="ECO:0007669"/>
    <property type="project" value="UniProtKB-SubCell"/>
</dbReference>
<evidence type="ECO:0000313" key="6">
    <source>
        <dbReference type="EMBL" id="OJD23222.1"/>
    </source>
</evidence>
<evidence type="ECO:0000313" key="7">
    <source>
        <dbReference type="Proteomes" id="UP000242791"/>
    </source>
</evidence>
<dbReference type="PROSITE" id="PS50878">
    <property type="entry name" value="RT_POL"/>
    <property type="match status" value="1"/>
</dbReference>
<reference evidence="6 7" key="1">
    <citation type="submission" date="2015-08" db="EMBL/GenBank/DDBJ databases">
        <title>Emmonsia species relationships and genome sequence.</title>
        <authorList>
            <person name="Cuomo C.A."/>
            <person name="Schwartz I.S."/>
            <person name="Kenyon C."/>
            <person name="De Hoog G.S."/>
            <person name="Govender N.P."/>
            <person name="Botha A."/>
            <person name="Moreno L."/>
            <person name="De Vries M."/>
            <person name="Munoz J.F."/>
            <person name="Stielow J.B."/>
        </authorList>
    </citation>
    <scope>NUCLEOTIDE SEQUENCE [LARGE SCALE GENOMIC DNA]</scope>
    <source>
        <strain evidence="6 7">EI222</strain>
    </source>
</reference>
<feature type="compositionally biased region" description="Polar residues" evidence="4">
    <location>
        <begin position="35"/>
        <end position="48"/>
    </location>
</feature>
<keyword evidence="7" id="KW-1185">Reference proteome</keyword>
<dbReference type="SUPFAM" id="SSF158573">
    <property type="entry name" value="GINS helical bundle-like"/>
    <property type="match status" value="1"/>
</dbReference>